<keyword evidence="2" id="KW-1185">Reference proteome</keyword>
<gene>
    <name evidence="1" type="ORF">P9B03_16335</name>
</gene>
<dbReference type="Proteomes" id="UP001344888">
    <property type="component" value="Unassembled WGS sequence"/>
</dbReference>
<reference evidence="1 2" key="1">
    <citation type="submission" date="2023-03" db="EMBL/GenBank/DDBJ databases">
        <title>Bacillus Genome Sequencing.</title>
        <authorList>
            <person name="Dunlap C."/>
        </authorList>
    </citation>
    <scope>NUCLEOTIDE SEQUENCE [LARGE SCALE GENOMIC DNA]</scope>
    <source>
        <strain evidence="1 2">B-59205</strain>
    </source>
</reference>
<organism evidence="1 2">
    <name type="scientific">Metasolibacillus meyeri</name>
    <dbReference type="NCBI Taxonomy" id="1071052"/>
    <lineage>
        <taxon>Bacteria</taxon>
        <taxon>Bacillati</taxon>
        <taxon>Bacillota</taxon>
        <taxon>Bacilli</taxon>
        <taxon>Bacillales</taxon>
        <taxon>Caryophanaceae</taxon>
        <taxon>Metasolibacillus</taxon>
    </lineage>
</organism>
<dbReference type="RefSeq" id="WP_326124585.1">
    <property type="nucleotide sequence ID" value="NZ_JARSFG010000020.1"/>
</dbReference>
<evidence type="ECO:0000313" key="2">
    <source>
        <dbReference type="Proteomes" id="UP001344888"/>
    </source>
</evidence>
<name>A0AAW9NXR5_9BACL</name>
<dbReference type="InterPro" id="IPR025560">
    <property type="entry name" value="Imm22"/>
</dbReference>
<dbReference type="AlphaFoldDB" id="A0AAW9NXR5"/>
<dbReference type="EMBL" id="JARSFG010000020">
    <property type="protein sequence ID" value="MEC1180071.1"/>
    <property type="molecule type" value="Genomic_DNA"/>
</dbReference>
<dbReference type="Pfam" id="PF14112">
    <property type="entry name" value="DUF4284"/>
    <property type="match status" value="1"/>
</dbReference>
<comment type="caution">
    <text evidence="1">The sequence shown here is derived from an EMBL/GenBank/DDBJ whole genome shotgun (WGS) entry which is preliminary data.</text>
</comment>
<evidence type="ECO:0000313" key="1">
    <source>
        <dbReference type="EMBL" id="MEC1180071.1"/>
    </source>
</evidence>
<accession>A0AAW9NXR5</accession>
<sequence>MEQKGWVSIWLGNMEEDSLDEYVAITYDREGVAAPAPFFIDFHLDMHEIDEDFIEREAYKNTSSELLTLLAGCSYEEVLIPKIKESVELHKTYNASILLYNFKYQGEIHSANTFDFIAVTNYE</sequence>
<proteinExistence type="predicted"/>
<protein>
    <submittedName>
        <fullName evidence="1">Immunity 22 family protein</fullName>
    </submittedName>
</protein>